<dbReference type="SUPFAM" id="SSF48008">
    <property type="entry name" value="GntR ligand-binding domain-like"/>
    <property type="match status" value="1"/>
</dbReference>
<dbReference type="CDD" id="cd07377">
    <property type="entry name" value="WHTH_GntR"/>
    <property type="match status" value="1"/>
</dbReference>
<dbReference type="GO" id="GO:0003677">
    <property type="term" value="F:DNA binding"/>
    <property type="evidence" value="ECO:0007669"/>
    <property type="project" value="UniProtKB-KW"/>
</dbReference>
<dbReference type="PROSITE" id="PS50949">
    <property type="entry name" value="HTH_GNTR"/>
    <property type="match status" value="1"/>
</dbReference>
<keyword evidence="2" id="KW-0238">DNA-binding</keyword>
<dbReference type="SMART" id="SM00895">
    <property type="entry name" value="FCD"/>
    <property type="match status" value="1"/>
</dbReference>
<dbReference type="InterPro" id="IPR000524">
    <property type="entry name" value="Tscrpt_reg_HTH_GntR"/>
</dbReference>
<evidence type="ECO:0000313" key="6">
    <source>
        <dbReference type="Proteomes" id="UP000019494"/>
    </source>
</evidence>
<protein>
    <submittedName>
        <fullName evidence="5">GntR family transcriptional regulator</fullName>
    </submittedName>
</protein>
<dbReference type="RefSeq" id="WP_034714215.1">
    <property type="nucleotide sequence ID" value="NZ_AWQS01000024.1"/>
</dbReference>
<reference evidence="6" key="1">
    <citation type="submission" date="2013-08" db="EMBL/GenBank/DDBJ databases">
        <title>Intrasporangium oryzae NRRL B-24470.</title>
        <authorList>
            <person name="Liu H."/>
            <person name="Wang G."/>
        </authorList>
    </citation>
    <scope>NUCLEOTIDE SEQUENCE [LARGE SCALE GENOMIC DNA]</scope>
    <source>
        <strain evidence="6">Q5-1</strain>
    </source>
</reference>
<dbReference type="SMART" id="SM00345">
    <property type="entry name" value="HTH_GNTR"/>
    <property type="match status" value="1"/>
</dbReference>
<organism evidence="5 6">
    <name type="scientific">Intrasporangium chromatireducens Q5-1</name>
    <dbReference type="NCBI Taxonomy" id="584657"/>
    <lineage>
        <taxon>Bacteria</taxon>
        <taxon>Bacillati</taxon>
        <taxon>Actinomycetota</taxon>
        <taxon>Actinomycetes</taxon>
        <taxon>Micrococcales</taxon>
        <taxon>Intrasporangiaceae</taxon>
        <taxon>Intrasporangium</taxon>
    </lineage>
</organism>
<keyword evidence="6" id="KW-1185">Reference proteome</keyword>
<dbReference type="InterPro" id="IPR008920">
    <property type="entry name" value="TF_FadR/GntR_C"/>
</dbReference>
<evidence type="ECO:0000256" key="2">
    <source>
        <dbReference type="ARBA" id="ARBA00023125"/>
    </source>
</evidence>
<keyword evidence="3" id="KW-0804">Transcription</keyword>
<dbReference type="InterPro" id="IPR036388">
    <property type="entry name" value="WH-like_DNA-bd_sf"/>
</dbReference>
<dbReference type="InterPro" id="IPR011711">
    <property type="entry name" value="GntR_C"/>
</dbReference>
<evidence type="ECO:0000259" key="4">
    <source>
        <dbReference type="PROSITE" id="PS50949"/>
    </source>
</evidence>
<dbReference type="PATRIC" id="fig|584657.3.peg.1026"/>
<evidence type="ECO:0000256" key="1">
    <source>
        <dbReference type="ARBA" id="ARBA00023015"/>
    </source>
</evidence>
<dbReference type="Gene3D" id="1.10.10.10">
    <property type="entry name" value="Winged helix-like DNA-binding domain superfamily/Winged helix DNA-binding domain"/>
    <property type="match status" value="1"/>
</dbReference>
<accession>W9GLT2</accession>
<dbReference type="AlphaFoldDB" id="W9GLT2"/>
<gene>
    <name evidence="5" type="ORF">N864_13340</name>
</gene>
<dbReference type="Pfam" id="PF00392">
    <property type="entry name" value="GntR"/>
    <property type="match status" value="1"/>
</dbReference>
<evidence type="ECO:0000256" key="3">
    <source>
        <dbReference type="ARBA" id="ARBA00023163"/>
    </source>
</evidence>
<evidence type="ECO:0000313" key="5">
    <source>
        <dbReference type="EMBL" id="EWT07030.1"/>
    </source>
</evidence>
<dbReference type="PANTHER" id="PTHR43537:SF45">
    <property type="entry name" value="GNTR FAMILY REGULATORY PROTEIN"/>
    <property type="match status" value="1"/>
</dbReference>
<dbReference type="InterPro" id="IPR036390">
    <property type="entry name" value="WH_DNA-bd_sf"/>
</dbReference>
<feature type="domain" description="HTH gntR-type" evidence="4">
    <location>
        <begin position="21"/>
        <end position="88"/>
    </location>
</feature>
<dbReference type="GO" id="GO:0003700">
    <property type="term" value="F:DNA-binding transcription factor activity"/>
    <property type="evidence" value="ECO:0007669"/>
    <property type="project" value="InterPro"/>
</dbReference>
<dbReference type="Gene3D" id="1.20.120.530">
    <property type="entry name" value="GntR ligand-binding domain-like"/>
    <property type="match status" value="1"/>
</dbReference>
<keyword evidence="1" id="KW-0805">Transcription regulation</keyword>
<dbReference type="Proteomes" id="UP000019494">
    <property type="component" value="Unassembled WGS sequence"/>
</dbReference>
<sequence length="240" mass="26206">MGTSVKAEEAPLRLPSFDTRANLRQQVAETLRALLITGQMRPGHVYSAPKLAAEFGVSATPVREAMLDLVSEGLVEVVRNKGFRVTQLDDHELDALAELRGLIEVPVMGMVAEQCEGRIATAVEKLRPLAHRITKAAATNDLITYTEADTEFHTRFLALHGNEHVVAVVRDMRHRSRLYGLEALAGAGVLAQMSEEHEQMVDAALRRDGEQMRRLMSQHIGHIRSTWAGRATAAASGAGG</sequence>
<name>W9GLT2_9MICO</name>
<dbReference type="Pfam" id="PF07729">
    <property type="entry name" value="FCD"/>
    <property type="match status" value="1"/>
</dbReference>
<proteinExistence type="predicted"/>
<comment type="caution">
    <text evidence="5">The sequence shown here is derived from an EMBL/GenBank/DDBJ whole genome shotgun (WGS) entry which is preliminary data.</text>
</comment>
<dbReference type="SUPFAM" id="SSF46785">
    <property type="entry name" value="Winged helix' DNA-binding domain"/>
    <property type="match status" value="1"/>
</dbReference>
<dbReference type="EMBL" id="AWQS01000024">
    <property type="protein sequence ID" value="EWT07030.1"/>
    <property type="molecule type" value="Genomic_DNA"/>
</dbReference>
<dbReference type="PANTHER" id="PTHR43537">
    <property type="entry name" value="TRANSCRIPTIONAL REGULATOR, GNTR FAMILY"/>
    <property type="match status" value="1"/>
</dbReference>
<dbReference type="OrthoDB" id="3289286at2"/>